<dbReference type="PANTHER" id="PTHR33564:SF11">
    <property type="entry name" value="OS06G0604600 PROTEIN"/>
    <property type="match status" value="1"/>
</dbReference>
<gene>
    <name evidence="2" type="ORF">HRI_003184400</name>
</gene>
<accession>A0A9W7MC12</accession>
<protein>
    <submittedName>
        <fullName evidence="2">Uncharacterized protein</fullName>
    </submittedName>
</protein>
<keyword evidence="3" id="KW-1185">Reference proteome</keyword>
<evidence type="ECO:0000313" key="3">
    <source>
        <dbReference type="Proteomes" id="UP001165190"/>
    </source>
</evidence>
<dbReference type="PANTHER" id="PTHR33564">
    <property type="entry name" value="TRANSMEMBRANE PROTEIN"/>
    <property type="match status" value="1"/>
</dbReference>
<dbReference type="Proteomes" id="UP001165190">
    <property type="component" value="Unassembled WGS sequence"/>
</dbReference>
<dbReference type="EMBL" id="BSYR01000026">
    <property type="protein sequence ID" value="GMI95151.1"/>
    <property type="molecule type" value="Genomic_DNA"/>
</dbReference>
<organism evidence="2 3">
    <name type="scientific">Hibiscus trionum</name>
    <name type="common">Flower of an hour</name>
    <dbReference type="NCBI Taxonomy" id="183268"/>
    <lineage>
        <taxon>Eukaryota</taxon>
        <taxon>Viridiplantae</taxon>
        <taxon>Streptophyta</taxon>
        <taxon>Embryophyta</taxon>
        <taxon>Tracheophyta</taxon>
        <taxon>Spermatophyta</taxon>
        <taxon>Magnoliopsida</taxon>
        <taxon>eudicotyledons</taxon>
        <taxon>Gunneridae</taxon>
        <taxon>Pentapetalae</taxon>
        <taxon>rosids</taxon>
        <taxon>malvids</taxon>
        <taxon>Malvales</taxon>
        <taxon>Malvaceae</taxon>
        <taxon>Malvoideae</taxon>
        <taxon>Hibiscus</taxon>
    </lineage>
</organism>
<keyword evidence="1" id="KW-0812">Transmembrane</keyword>
<reference evidence="2" key="1">
    <citation type="submission" date="2023-05" db="EMBL/GenBank/DDBJ databases">
        <title>Genome and transcriptome analyses reveal genes involved in the formation of fine ridges on petal epidermal cells in Hibiscus trionum.</title>
        <authorList>
            <person name="Koshimizu S."/>
            <person name="Masuda S."/>
            <person name="Ishii T."/>
            <person name="Shirasu K."/>
            <person name="Hoshino A."/>
            <person name="Arita M."/>
        </authorList>
    </citation>
    <scope>NUCLEOTIDE SEQUENCE</scope>
    <source>
        <strain evidence="2">Hamamatsu line</strain>
    </source>
</reference>
<name>A0A9W7MC12_HIBTR</name>
<dbReference type="OrthoDB" id="695890at2759"/>
<comment type="caution">
    <text evidence="2">The sequence shown here is derived from an EMBL/GenBank/DDBJ whole genome shotgun (WGS) entry which is preliminary data.</text>
</comment>
<feature type="transmembrane region" description="Helical" evidence="1">
    <location>
        <begin position="6"/>
        <end position="27"/>
    </location>
</feature>
<keyword evidence="1" id="KW-1133">Transmembrane helix</keyword>
<evidence type="ECO:0000313" key="2">
    <source>
        <dbReference type="EMBL" id="GMI95151.1"/>
    </source>
</evidence>
<dbReference type="AlphaFoldDB" id="A0A9W7MC12"/>
<evidence type="ECO:0000256" key="1">
    <source>
        <dbReference type="SAM" id="Phobius"/>
    </source>
</evidence>
<proteinExistence type="predicted"/>
<sequence length="124" mass="13324">MASILSSQAMVFATAMAVSGTAILLVFRLQPQKPSQQALRSCISSEGKKKKTKKKVQFAEDVMDPGGEGEELRLRMKNPVGIFGTDSSSSSKLNKIGAGMPANRAALYNGILRDRGVQRLAYSC</sequence>
<keyword evidence="1" id="KW-0472">Membrane</keyword>